<dbReference type="EMBL" id="JABANN010002667">
    <property type="protein sequence ID" value="KAF4647357.1"/>
    <property type="molecule type" value="Genomic_DNA"/>
</dbReference>
<feature type="region of interest" description="Disordered" evidence="1">
    <location>
        <begin position="1"/>
        <end position="23"/>
    </location>
</feature>
<sequence>AREQHHSGTEFDATGRPVPPRTEAGLRSAALDAHDRSGSLSRIAPYAGPMHSPRWFAACSMSQGLRARVNFGTPWIDPKVRVQCWGKADFLFCDETVPLTVATAFAPFVVDVPPPVVGFYSTSAPKDPAVSDLAVLMCACGFWLSHEAVYYCECCLSVLKMQGSSFESQLRSVARHFNLAGHIDAQMSIPARKRPASVPSTGLYIFPFLFWDHPILTESVVSADT</sequence>
<name>A0A7J6KJX1_PEROL</name>
<evidence type="ECO:0000313" key="3">
    <source>
        <dbReference type="Proteomes" id="UP000572268"/>
    </source>
</evidence>
<organism evidence="2 3">
    <name type="scientific">Perkinsus olseni</name>
    <name type="common">Perkinsus atlanticus</name>
    <dbReference type="NCBI Taxonomy" id="32597"/>
    <lineage>
        <taxon>Eukaryota</taxon>
        <taxon>Sar</taxon>
        <taxon>Alveolata</taxon>
        <taxon>Perkinsozoa</taxon>
        <taxon>Perkinsea</taxon>
        <taxon>Perkinsida</taxon>
        <taxon>Perkinsidae</taxon>
        <taxon>Perkinsus</taxon>
    </lineage>
</organism>
<protein>
    <submittedName>
        <fullName evidence="2">Uncharacterized protein</fullName>
    </submittedName>
</protein>
<proteinExistence type="predicted"/>
<gene>
    <name evidence="2" type="ORF">FOL46_004369</name>
</gene>
<feature type="non-terminal residue" evidence="2">
    <location>
        <position position="225"/>
    </location>
</feature>
<dbReference type="AlphaFoldDB" id="A0A7J6KJX1"/>
<dbReference type="Proteomes" id="UP000572268">
    <property type="component" value="Unassembled WGS sequence"/>
</dbReference>
<evidence type="ECO:0000313" key="2">
    <source>
        <dbReference type="EMBL" id="KAF4647357.1"/>
    </source>
</evidence>
<accession>A0A7J6KJX1</accession>
<reference evidence="2 3" key="1">
    <citation type="submission" date="2020-04" db="EMBL/GenBank/DDBJ databases">
        <title>Perkinsus olseni comparative genomics.</title>
        <authorList>
            <person name="Bogema D.R."/>
        </authorList>
    </citation>
    <scope>NUCLEOTIDE SEQUENCE [LARGE SCALE GENOMIC DNA]</scope>
    <source>
        <strain evidence="2">ATCC PRA-31</strain>
    </source>
</reference>
<comment type="caution">
    <text evidence="2">The sequence shown here is derived from an EMBL/GenBank/DDBJ whole genome shotgun (WGS) entry which is preliminary data.</text>
</comment>
<evidence type="ECO:0000256" key="1">
    <source>
        <dbReference type="SAM" id="MobiDB-lite"/>
    </source>
</evidence>
<feature type="non-terminal residue" evidence="2">
    <location>
        <position position="1"/>
    </location>
</feature>